<dbReference type="GO" id="GO:0005886">
    <property type="term" value="C:plasma membrane"/>
    <property type="evidence" value="ECO:0007669"/>
    <property type="project" value="UniProtKB-SubCell"/>
</dbReference>
<feature type="transmembrane region" description="Helical" evidence="6">
    <location>
        <begin position="12"/>
        <end position="35"/>
    </location>
</feature>
<evidence type="ECO:0000256" key="2">
    <source>
        <dbReference type="ARBA" id="ARBA00022475"/>
    </source>
</evidence>
<dbReference type="EMBL" id="AP029612">
    <property type="protein sequence ID" value="BFG70620.1"/>
    <property type="molecule type" value="Genomic_DNA"/>
</dbReference>
<proteinExistence type="predicted"/>
<dbReference type="PANTHER" id="PTHR30250:SF11">
    <property type="entry name" value="O-ANTIGEN TRANSPORTER-RELATED"/>
    <property type="match status" value="1"/>
</dbReference>
<accession>A0AAT9GJD6</accession>
<evidence type="ECO:0000256" key="3">
    <source>
        <dbReference type="ARBA" id="ARBA00022692"/>
    </source>
</evidence>
<keyword evidence="2" id="KW-1003">Cell membrane</keyword>
<dbReference type="Pfam" id="PF01943">
    <property type="entry name" value="Polysacc_synt"/>
    <property type="match status" value="1"/>
</dbReference>
<feature type="transmembrane region" description="Helical" evidence="6">
    <location>
        <begin position="464"/>
        <end position="485"/>
    </location>
</feature>
<reference evidence="7" key="1">
    <citation type="submission" date="2024-02" db="EMBL/GenBank/DDBJ databases">
        <title>Sediminibacterium planktonica sp. nov. and Sediminibacterium longus sp. nov., isolated from surface lake and river water.</title>
        <authorList>
            <person name="Watanabe K."/>
            <person name="Takemine S."/>
            <person name="Ishii Y."/>
            <person name="Ogata Y."/>
            <person name="Shindo C."/>
            <person name="Suda W."/>
        </authorList>
    </citation>
    <scope>NUCLEOTIDE SEQUENCE</scope>
    <source>
        <strain evidence="7">KACHI17</strain>
    </source>
</reference>
<sequence>MSSIKKLAGQTLWYGVPTIASRFLGYALSLLLFWLYEPASTASITQVYAVIPFLNILFTYGLETSYFRFVQDHDKHTVFNTLFSSILISTLLFTAIVLLNTQTLAAAIDFPDHPEYIRWIAWILFFDTLSVIPFAKLRQEGRPRFYAFIKVFSIVVNVILVVFFVGVCPKLYKEDPSNAWLFFYDPTIDIGYYIIANIISSILTLLLLSKELLSFRFSVNWKLWKQVMQYSYPLIIVGLGGMINEMLSRLVYTRVLDLPREEELRQLGIFGANYKLAVLITIFIQVFRMGAEPFFFNQSKEENAPRTYARVMKFFVIACSFIWLGIVVNLPLIKYIGYGENAALYQEGLSIIPILAMGSVFLGIYYNLSVWYKLTNKTLTGAWITLVGAVITILLNIWWIPLFGYNGSAWATFVCYAFMMIISYQLGQKHYPIPYVTKKLIAYLVIVTILFLIHQAFIYFISTLWLGTAFGVVLIGVYTWFILLVEKKEFQKLPVIGKYIR</sequence>
<dbReference type="AlphaFoldDB" id="A0AAT9GJD6"/>
<feature type="transmembrane region" description="Helical" evidence="6">
    <location>
        <begin position="190"/>
        <end position="209"/>
    </location>
</feature>
<keyword evidence="3 6" id="KW-0812">Transmembrane</keyword>
<feature type="transmembrane region" description="Helical" evidence="6">
    <location>
        <begin position="47"/>
        <end position="66"/>
    </location>
</feature>
<dbReference type="PANTHER" id="PTHR30250">
    <property type="entry name" value="PST FAMILY PREDICTED COLANIC ACID TRANSPORTER"/>
    <property type="match status" value="1"/>
</dbReference>
<feature type="transmembrane region" description="Helical" evidence="6">
    <location>
        <begin position="348"/>
        <end position="368"/>
    </location>
</feature>
<evidence type="ECO:0000256" key="4">
    <source>
        <dbReference type="ARBA" id="ARBA00022989"/>
    </source>
</evidence>
<dbReference type="InterPro" id="IPR050833">
    <property type="entry name" value="Poly_Biosynth_Transport"/>
</dbReference>
<keyword evidence="4 6" id="KW-1133">Transmembrane helix</keyword>
<feature type="transmembrane region" description="Helical" evidence="6">
    <location>
        <begin position="147"/>
        <end position="167"/>
    </location>
</feature>
<evidence type="ECO:0000256" key="5">
    <source>
        <dbReference type="ARBA" id="ARBA00023136"/>
    </source>
</evidence>
<feature type="transmembrane region" description="Helical" evidence="6">
    <location>
        <begin position="407"/>
        <end position="428"/>
    </location>
</feature>
<dbReference type="RefSeq" id="WP_353548262.1">
    <property type="nucleotide sequence ID" value="NZ_AP029612.1"/>
</dbReference>
<keyword evidence="5 6" id="KW-0472">Membrane</keyword>
<protein>
    <submittedName>
        <fullName evidence="7">Polysaccharide biosynthesis C-terminal domain-containing protein</fullName>
    </submittedName>
</protein>
<gene>
    <name evidence="7" type="ORF">KACHI17_15010</name>
</gene>
<evidence type="ECO:0000256" key="1">
    <source>
        <dbReference type="ARBA" id="ARBA00004651"/>
    </source>
</evidence>
<feature type="transmembrane region" description="Helical" evidence="6">
    <location>
        <begin position="230"/>
        <end position="252"/>
    </location>
</feature>
<feature type="transmembrane region" description="Helical" evidence="6">
    <location>
        <begin position="78"/>
        <end position="99"/>
    </location>
</feature>
<feature type="transmembrane region" description="Helical" evidence="6">
    <location>
        <begin position="272"/>
        <end position="291"/>
    </location>
</feature>
<name>A0AAT9GJD6_9BACT</name>
<organism evidence="7">
    <name type="scientific">Sediminibacterium sp. KACHI17</name>
    <dbReference type="NCBI Taxonomy" id="1751071"/>
    <lineage>
        <taxon>Bacteria</taxon>
        <taxon>Pseudomonadati</taxon>
        <taxon>Bacteroidota</taxon>
        <taxon>Chitinophagia</taxon>
        <taxon>Chitinophagales</taxon>
        <taxon>Chitinophagaceae</taxon>
        <taxon>Sediminibacterium</taxon>
    </lineage>
</organism>
<evidence type="ECO:0000256" key="6">
    <source>
        <dbReference type="SAM" id="Phobius"/>
    </source>
</evidence>
<feature type="transmembrane region" description="Helical" evidence="6">
    <location>
        <begin position="119"/>
        <end position="135"/>
    </location>
</feature>
<comment type="subcellular location">
    <subcellularLocation>
        <location evidence="1">Cell membrane</location>
        <topology evidence="1">Multi-pass membrane protein</topology>
    </subcellularLocation>
</comment>
<evidence type="ECO:0000313" key="7">
    <source>
        <dbReference type="EMBL" id="BFG70620.1"/>
    </source>
</evidence>
<feature type="transmembrane region" description="Helical" evidence="6">
    <location>
        <begin position="440"/>
        <end position="458"/>
    </location>
</feature>
<feature type="transmembrane region" description="Helical" evidence="6">
    <location>
        <begin position="380"/>
        <end position="401"/>
    </location>
</feature>
<dbReference type="InterPro" id="IPR002797">
    <property type="entry name" value="Polysacc_synth"/>
</dbReference>
<feature type="transmembrane region" description="Helical" evidence="6">
    <location>
        <begin position="311"/>
        <end position="336"/>
    </location>
</feature>